<dbReference type="Proteomes" id="UP000288716">
    <property type="component" value="Unassembled WGS sequence"/>
</dbReference>
<sequence>MSDASDKSSCESDSGDAVDKGICCDDQSCCDGDSFSDQEISYTLPKREENPTLPKTVTVLEGAFGSKVYLVGTSHFSLESQKDVEETIKKTQPNVVVLELCSNRLSILSLNEKTILEEAKNPSIAKLRSQIKEHGVVQGIMYMLLLSLSAHLTRELGMAPGGE</sequence>
<feature type="non-terminal residue" evidence="1">
    <location>
        <position position="163"/>
    </location>
</feature>
<evidence type="ECO:0000313" key="1">
    <source>
        <dbReference type="EMBL" id="RWS20030.1"/>
    </source>
</evidence>
<accession>A0A443RXN2</accession>
<dbReference type="CDD" id="cd14726">
    <property type="entry name" value="TraB_PrgY-like"/>
    <property type="match status" value="1"/>
</dbReference>
<comment type="caution">
    <text evidence="1">The sequence shown here is derived from an EMBL/GenBank/DDBJ whole genome shotgun (WGS) entry which is preliminary data.</text>
</comment>
<dbReference type="VEuPathDB" id="VectorBase:LDEU012010"/>
<dbReference type="PANTHER" id="PTHR21530">
    <property type="entry name" value="PHEROMONE SHUTDOWN PROTEIN"/>
    <property type="match status" value="1"/>
</dbReference>
<dbReference type="OrthoDB" id="48306at2759"/>
<keyword evidence="2" id="KW-1185">Reference proteome</keyword>
<dbReference type="PANTHER" id="PTHR21530:SF7">
    <property type="entry name" value="TRAB DOMAIN-CONTAINING PROTEIN"/>
    <property type="match status" value="1"/>
</dbReference>
<dbReference type="EMBL" id="NCKV01020599">
    <property type="protein sequence ID" value="RWS20030.1"/>
    <property type="molecule type" value="Genomic_DNA"/>
</dbReference>
<proteinExistence type="predicted"/>
<dbReference type="Pfam" id="PF01963">
    <property type="entry name" value="TraB_PrgY_gumN"/>
    <property type="match status" value="1"/>
</dbReference>
<organism evidence="1 2">
    <name type="scientific">Leptotrombidium deliense</name>
    <dbReference type="NCBI Taxonomy" id="299467"/>
    <lineage>
        <taxon>Eukaryota</taxon>
        <taxon>Metazoa</taxon>
        <taxon>Ecdysozoa</taxon>
        <taxon>Arthropoda</taxon>
        <taxon>Chelicerata</taxon>
        <taxon>Arachnida</taxon>
        <taxon>Acari</taxon>
        <taxon>Acariformes</taxon>
        <taxon>Trombidiformes</taxon>
        <taxon>Prostigmata</taxon>
        <taxon>Anystina</taxon>
        <taxon>Parasitengona</taxon>
        <taxon>Trombiculoidea</taxon>
        <taxon>Trombiculidae</taxon>
        <taxon>Leptotrombidium</taxon>
    </lineage>
</organism>
<protein>
    <submittedName>
        <fullName evidence="1">TraB domain-containing protein-like protein</fullName>
    </submittedName>
</protein>
<evidence type="ECO:0000313" key="2">
    <source>
        <dbReference type="Proteomes" id="UP000288716"/>
    </source>
</evidence>
<gene>
    <name evidence="1" type="ORF">B4U80_03002</name>
</gene>
<dbReference type="InterPro" id="IPR046345">
    <property type="entry name" value="TraB_PrgY-like"/>
</dbReference>
<dbReference type="AlphaFoldDB" id="A0A443RXN2"/>
<dbReference type="InterPro" id="IPR002816">
    <property type="entry name" value="TraB/PrgY/GumN_fam"/>
</dbReference>
<name>A0A443RXN2_9ACAR</name>
<reference evidence="1 2" key="1">
    <citation type="journal article" date="2018" name="Gigascience">
        <title>Genomes of trombidid mites reveal novel predicted allergens and laterally-transferred genes associated with secondary metabolism.</title>
        <authorList>
            <person name="Dong X."/>
            <person name="Chaisiri K."/>
            <person name="Xia D."/>
            <person name="Armstrong S.D."/>
            <person name="Fang Y."/>
            <person name="Donnelly M.J."/>
            <person name="Kadowaki T."/>
            <person name="McGarry J.W."/>
            <person name="Darby A.C."/>
            <person name="Makepeace B.L."/>
        </authorList>
    </citation>
    <scope>NUCLEOTIDE SEQUENCE [LARGE SCALE GENOMIC DNA]</scope>
    <source>
        <strain evidence="1">UoL-UT</strain>
    </source>
</reference>